<keyword evidence="4" id="KW-1185">Reference proteome</keyword>
<accession>A0A1W1YA89</accession>
<dbReference type="STRING" id="1938817.SAMN06296008_102111"/>
<evidence type="ECO:0000313" key="3">
    <source>
        <dbReference type="EMBL" id="SMC32668.1"/>
    </source>
</evidence>
<dbReference type="InterPro" id="IPR019494">
    <property type="entry name" value="FIST_C"/>
</dbReference>
<dbReference type="InterPro" id="IPR013702">
    <property type="entry name" value="FIST_domain_N"/>
</dbReference>
<evidence type="ECO:0000259" key="1">
    <source>
        <dbReference type="SMART" id="SM00897"/>
    </source>
</evidence>
<dbReference type="EMBL" id="FWXJ01000002">
    <property type="protein sequence ID" value="SMC32668.1"/>
    <property type="molecule type" value="Genomic_DNA"/>
</dbReference>
<dbReference type="Proteomes" id="UP000192708">
    <property type="component" value="Unassembled WGS sequence"/>
</dbReference>
<dbReference type="RefSeq" id="WP_084282390.1">
    <property type="nucleotide sequence ID" value="NZ_FWXJ01000002.1"/>
</dbReference>
<feature type="domain" description="FIST C-domain" evidence="2">
    <location>
        <begin position="214"/>
        <end position="352"/>
    </location>
</feature>
<dbReference type="Pfam" id="PF08495">
    <property type="entry name" value="FIST"/>
    <property type="match status" value="1"/>
</dbReference>
<gene>
    <name evidence="3" type="ORF">SAMN06296008_102111</name>
</gene>
<dbReference type="Pfam" id="PF10442">
    <property type="entry name" value="FIST_C"/>
    <property type="match status" value="1"/>
</dbReference>
<organism evidence="3 4">
    <name type="scientific">Polynucleobacter kasalickyi</name>
    <dbReference type="NCBI Taxonomy" id="1938817"/>
    <lineage>
        <taxon>Bacteria</taxon>
        <taxon>Pseudomonadati</taxon>
        <taxon>Pseudomonadota</taxon>
        <taxon>Betaproteobacteria</taxon>
        <taxon>Burkholderiales</taxon>
        <taxon>Burkholderiaceae</taxon>
        <taxon>Polynucleobacter</taxon>
    </lineage>
</organism>
<protein>
    <submittedName>
        <fullName evidence="3">Uncharacterized conserved protein, contains FIST_N domain</fullName>
    </submittedName>
</protein>
<dbReference type="SMART" id="SM01204">
    <property type="entry name" value="FIST_C"/>
    <property type="match status" value="1"/>
</dbReference>
<feature type="domain" description="FIST" evidence="1">
    <location>
        <begin position="22"/>
        <end position="213"/>
    </location>
</feature>
<dbReference type="PANTHER" id="PTHR40252">
    <property type="entry name" value="BLR0328 PROTEIN"/>
    <property type="match status" value="1"/>
</dbReference>
<dbReference type="PANTHER" id="PTHR40252:SF2">
    <property type="entry name" value="BLR0328 PROTEIN"/>
    <property type="match status" value="1"/>
</dbReference>
<dbReference type="OrthoDB" id="9770435at2"/>
<evidence type="ECO:0000313" key="4">
    <source>
        <dbReference type="Proteomes" id="UP000192708"/>
    </source>
</evidence>
<dbReference type="AlphaFoldDB" id="A0A1W1YA89"/>
<reference evidence="3 4" key="1">
    <citation type="submission" date="2017-04" db="EMBL/GenBank/DDBJ databases">
        <authorList>
            <person name="Afonso C.L."/>
            <person name="Miller P.J."/>
            <person name="Scott M.A."/>
            <person name="Spackman E."/>
            <person name="Goraichik I."/>
            <person name="Dimitrov K.M."/>
            <person name="Suarez D.L."/>
            <person name="Swayne D.E."/>
        </authorList>
    </citation>
    <scope>NUCLEOTIDE SEQUENCE [LARGE SCALE GENOMIC DNA]</scope>
    <source>
        <strain evidence="3 4">VK13</strain>
    </source>
</reference>
<evidence type="ECO:0000259" key="2">
    <source>
        <dbReference type="SMART" id="SM01204"/>
    </source>
</evidence>
<proteinExistence type="predicted"/>
<dbReference type="SMART" id="SM00897">
    <property type="entry name" value="FIST"/>
    <property type="match status" value="1"/>
</dbReference>
<sequence length="373" mass="41989">MKLQQISWNNQNGWDTTNFLNDTNLVLVFADSDFFYKEECYQALASFYPNADIVGCSTAGNIRDTKISSDNLTVLAIHFEKSWIHSVKVDLDASSNHESEMQQALKDFPKEQLKHCFVLSDGLDINASDLAQSLSLELDNFSITGGLAGDSDRFNKTGVMFNGLTRKNQVVLIGFYGPIHVTSGFSTGWTEFGAERRVTRSHKNTVYELDHEPALHVYKRYLGELADQLPSSGLRFPLSIRRTEEEAPIIRTLLGINQEDQSLTFAGDIPEASYARLMKTNIDRLLESTQDRITELKHQHQKNQGLCLVVSCVGRRLVLDQIAEEEMELIASELGDDFSISGFYSYGEFASHHLQSCQLHNQTSTITLITEDE</sequence>
<name>A0A1W1YA89_9BURK</name>